<name>A0ABU3VTF8_9GAMM</name>
<proteinExistence type="predicted"/>
<dbReference type="RefSeq" id="WP_316972397.1">
    <property type="nucleotide sequence ID" value="NZ_JAWIIJ010000001.1"/>
</dbReference>
<organism evidence="1 2">
    <name type="scientific">Marinobacter xestospongiae</name>
    <dbReference type="NCBI Taxonomy" id="994319"/>
    <lineage>
        <taxon>Bacteria</taxon>
        <taxon>Pseudomonadati</taxon>
        <taxon>Pseudomonadota</taxon>
        <taxon>Gammaproteobacteria</taxon>
        <taxon>Pseudomonadales</taxon>
        <taxon>Marinobacteraceae</taxon>
        <taxon>Marinobacter</taxon>
    </lineage>
</organism>
<dbReference type="Proteomes" id="UP001269819">
    <property type="component" value="Unassembled WGS sequence"/>
</dbReference>
<dbReference type="EMBL" id="JAWIIJ010000001">
    <property type="protein sequence ID" value="MDV2077435.1"/>
    <property type="molecule type" value="Genomic_DNA"/>
</dbReference>
<reference evidence="1 2" key="1">
    <citation type="submission" date="2023-10" db="EMBL/GenBank/DDBJ databases">
        <title>Characteristics and mechanism of a salt-tolerant marine origin heterotrophic nitrifying- aerobic denitrifying bacteria Marinobacter xestospongiae HN1.</title>
        <authorList>
            <person name="Qi R."/>
        </authorList>
    </citation>
    <scope>NUCLEOTIDE SEQUENCE [LARGE SCALE GENOMIC DNA]</scope>
    <source>
        <strain evidence="1 2">HN1</strain>
    </source>
</reference>
<evidence type="ECO:0000313" key="2">
    <source>
        <dbReference type="Proteomes" id="UP001269819"/>
    </source>
</evidence>
<evidence type="ECO:0000313" key="1">
    <source>
        <dbReference type="EMBL" id="MDV2077435.1"/>
    </source>
</evidence>
<protein>
    <submittedName>
        <fullName evidence="1">Uncharacterized protein</fullName>
    </submittedName>
</protein>
<gene>
    <name evidence="1" type="ORF">RYS15_02015</name>
</gene>
<sequence length="341" mass="38143">MTDTTPKNPTMVIQGKYSMGGLYLPEASGTEVVYTRPDRRRVDNDVEFDSFMLGWADYSGSDIYRMDQNKLWMLNNDDESYRECQLGGCLADVSFNFNSVGPGNSDSNGKAYEGYNDRGCQVSLKTNEFNVQKTGNSRMIGGYSTNEYRVGWEIEMADQSGRVDTNLFQFVFWTTAPEVGQSPLWQVHQQAMDNYYQALEANHPMARLIGPEAYDALSGFIEDLDRIHNGAITETAEKLSAIEGYPLATKVEWFQKLEACRGASGSRHASTVDLNKGVGGVANAAANALGNFIKDKRDAAVTAWTDNALVRYEYEATQVSEQMVHDSTFMVPEDYTLVRRR</sequence>
<keyword evidence="2" id="KW-1185">Reference proteome</keyword>
<accession>A0ABU3VTF8</accession>
<comment type="caution">
    <text evidence="1">The sequence shown here is derived from an EMBL/GenBank/DDBJ whole genome shotgun (WGS) entry which is preliminary data.</text>
</comment>